<dbReference type="EMBL" id="FNTX01000001">
    <property type="protein sequence ID" value="SED72286.1"/>
    <property type="molecule type" value="Genomic_DNA"/>
</dbReference>
<evidence type="ECO:0000313" key="2">
    <source>
        <dbReference type="Proteomes" id="UP000199220"/>
    </source>
</evidence>
<sequence>MPSGAVAVPSMGQSAQASIVSVDQIGPRPMGWVPAGNWFYSEKSCAMRGVHLMYNPPPLMTYTDYYCFPNYSDDRWSLLMWSPEVGCVVATGAPVTREMTDLQCG</sequence>
<dbReference type="Proteomes" id="UP000199220">
    <property type="component" value="Unassembled WGS sequence"/>
</dbReference>
<reference evidence="2" key="1">
    <citation type="submission" date="2016-10" db="EMBL/GenBank/DDBJ databases">
        <authorList>
            <person name="Varghese N."/>
            <person name="Submissions S."/>
        </authorList>
    </citation>
    <scope>NUCLEOTIDE SEQUENCE [LARGE SCALE GENOMIC DNA]</scope>
    <source>
        <strain evidence="2">DSM 21368</strain>
    </source>
</reference>
<dbReference type="STRING" id="648782.SAMN04488554_0528"/>
<organism evidence="1 2">
    <name type="scientific">Ruania alba</name>
    <dbReference type="NCBI Taxonomy" id="648782"/>
    <lineage>
        <taxon>Bacteria</taxon>
        <taxon>Bacillati</taxon>
        <taxon>Actinomycetota</taxon>
        <taxon>Actinomycetes</taxon>
        <taxon>Micrococcales</taxon>
        <taxon>Ruaniaceae</taxon>
        <taxon>Ruania</taxon>
    </lineage>
</organism>
<keyword evidence="2" id="KW-1185">Reference proteome</keyword>
<proteinExistence type="predicted"/>
<accession>A0A1H5D0B5</accession>
<gene>
    <name evidence="1" type="ORF">SAMN04488554_0528</name>
</gene>
<evidence type="ECO:0000313" key="1">
    <source>
        <dbReference type="EMBL" id="SED72286.1"/>
    </source>
</evidence>
<name>A0A1H5D0B5_9MICO</name>
<dbReference type="AlphaFoldDB" id="A0A1H5D0B5"/>
<protein>
    <submittedName>
        <fullName evidence="1">Uncharacterized protein</fullName>
    </submittedName>
</protein>